<dbReference type="AlphaFoldDB" id="A0AAD3SH99"/>
<dbReference type="PANTHER" id="PTHR33789">
    <property type="entry name" value="LACHRYMATORY-FACTOR SYNTHASE"/>
    <property type="match status" value="1"/>
</dbReference>
<proteinExistence type="predicted"/>
<dbReference type="EMBL" id="BSYO01000010">
    <property type="protein sequence ID" value="GMH10795.1"/>
    <property type="molecule type" value="Genomic_DNA"/>
</dbReference>
<dbReference type="InterPro" id="IPR023393">
    <property type="entry name" value="START-like_dom_sf"/>
</dbReference>
<gene>
    <name evidence="2" type="ORF">Nepgr_012636</name>
</gene>
<dbReference type="InterPro" id="IPR019587">
    <property type="entry name" value="Polyketide_cyclase/dehydratase"/>
</dbReference>
<dbReference type="PANTHER" id="PTHR33789:SF15">
    <property type="entry name" value="LACHRYMATORY-FACTOR SYNTHASE"/>
    <property type="match status" value="1"/>
</dbReference>
<dbReference type="InterPro" id="IPR053249">
    <property type="entry name" value="LFS"/>
</dbReference>
<sequence length="187" mass="20485">MNQRDPADSVGDVYHSSSQKPNQGKKRADLTSRIGGVLSNGEKSRAEVGRQGRPGSVRYCAGSSIPAKSAGHKRASWTKERLVAVDDEARRLSYEIVESNIGFESYVSTVRISEISDDGADRGRVIERSFAVDPVEGSKFEDLVKKYEVALQSMAERTEDSFLKAAANYPSQNYECHPRPALTAEVG</sequence>
<feature type="region of interest" description="Disordered" evidence="1">
    <location>
        <begin position="1"/>
        <end position="72"/>
    </location>
</feature>
<protein>
    <submittedName>
        <fullName evidence="2">Uncharacterized protein</fullName>
    </submittedName>
</protein>
<dbReference type="Proteomes" id="UP001279734">
    <property type="component" value="Unassembled WGS sequence"/>
</dbReference>
<reference evidence="2" key="1">
    <citation type="submission" date="2023-05" db="EMBL/GenBank/DDBJ databases">
        <title>Nepenthes gracilis genome sequencing.</title>
        <authorList>
            <person name="Fukushima K."/>
        </authorList>
    </citation>
    <scope>NUCLEOTIDE SEQUENCE</scope>
    <source>
        <strain evidence="2">SING2019-196</strain>
    </source>
</reference>
<comment type="caution">
    <text evidence="2">The sequence shown here is derived from an EMBL/GenBank/DDBJ whole genome shotgun (WGS) entry which is preliminary data.</text>
</comment>
<dbReference type="SUPFAM" id="SSF55961">
    <property type="entry name" value="Bet v1-like"/>
    <property type="match status" value="1"/>
</dbReference>
<dbReference type="GO" id="GO:0004864">
    <property type="term" value="F:protein phosphatase inhibitor activity"/>
    <property type="evidence" value="ECO:0007669"/>
    <property type="project" value="UniProtKB-ARBA"/>
</dbReference>
<name>A0AAD3SH99_NEPGR</name>
<accession>A0AAD3SH99</accession>
<organism evidence="2 3">
    <name type="scientific">Nepenthes gracilis</name>
    <name type="common">Slender pitcher plant</name>
    <dbReference type="NCBI Taxonomy" id="150966"/>
    <lineage>
        <taxon>Eukaryota</taxon>
        <taxon>Viridiplantae</taxon>
        <taxon>Streptophyta</taxon>
        <taxon>Embryophyta</taxon>
        <taxon>Tracheophyta</taxon>
        <taxon>Spermatophyta</taxon>
        <taxon>Magnoliopsida</taxon>
        <taxon>eudicotyledons</taxon>
        <taxon>Gunneridae</taxon>
        <taxon>Pentapetalae</taxon>
        <taxon>Caryophyllales</taxon>
        <taxon>Nepenthaceae</taxon>
        <taxon>Nepenthes</taxon>
    </lineage>
</organism>
<evidence type="ECO:0000313" key="3">
    <source>
        <dbReference type="Proteomes" id="UP001279734"/>
    </source>
</evidence>
<dbReference type="Pfam" id="PF10604">
    <property type="entry name" value="Polyketide_cyc2"/>
    <property type="match status" value="1"/>
</dbReference>
<evidence type="ECO:0000313" key="2">
    <source>
        <dbReference type="EMBL" id="GMH10795.1"/>
    </source>
</evidence>
<evidence type="ECO:0000256" key="1">
    <source>
        <dbReference type="SAM" id="MobiDB-lite"/>
    </source>
</evidence>
<keyword evidence="3" id="KW-1185">Reference proteome</keyword>
<dbReference type="CDD" id="cd07821">
    <property type="entry name" value="PYR_PYL_RCAR_like"/>
    <property type="match status" value="1"/>
</dbReference>
<dbReference type="Gene3D" id="3.30.530.20">
    <property type="match status" value="1"/>
</dbReference>